<sequence length="132" mass="14549">MSHLARDSSKGPSRKQGRARTDARLSGGLPDHHRPLRYEVSDPYGVADIVTDDVRNKVEQCPRRTNGRDKTRAPQLIAISGGGRGLIHAITCNYMQLKTLIAVQHAQSSMQEERLLVSDGDRVPAAIMHSNL</sequence>
<proteinExistence type="predicted"/>
<organism evidence="2 3">
    <name type="scientific">Cordyceps javanica</name>
    <dbReference type="NCBI Taxonomy" id="43265"/>
    <lineage>
        <taxon>Eukaryota</taxon>
        <taxon>Fungi</taxon>
        <taxon>Dikarya</taxon>
        <taxon>Ascomycota</taxon>
        <taxon>Pezizomycotina</taxon>
        <taxon>Sordariomycetes</taxon>
        <taxon>Hypocreomycetidae</taxon>
        <taxon>Hypocreales</taxon>
        <taxon>Cordycipitaceae</taxon>
        <taxon>Cordyceps</taxon>
    </lineage>
</organism>
<evidence type="ECO:0000313" key="3">
    <source>
        <dbReference type="Proteomes" id="UP000315783"/>
    </source>
</evidence>
<evidence type="ECO:0000256" key="1">
    <source>
        <dbReference type="SAM" id="MobiDB-lite"/>
    </source>
</evidence>
<protein>
    <submittedName>
        <fullName evidence="2">Uncharacterized protein</fullName>
    </submittedName>
</protein>
<dbReference type="EMBL" id="SPUK01000007">
    <property type="protein sequence ID" value="TQV95498.1"/>
    <property type="molecule type" value="Genomic_DNA"/>
</dbReference>
<dbReference type="AlphaFoldDB" id="A0A545V197"/>
<name>A0A545V197_9HYPO</name>
<keyword evidence="3" id="KW-1185">Reference proteome</keyword>
<feature type="region of interest" description="Disordered" evidence="1">
    <location>
        <begin position="1"/>
        <end position="40"/>
    </location>
</feature>
<evidence type="ECO:0000313" key="2">
    <source>
        <dbReference type="EMBL" id="TQV95498.1"/>
    </source>
</evidence>
<reference evidence="2 3" key="1">
    <citation type="journal article" date="2019" name="Appl. Microbiol. Biotechnol.">
        <title>Genome sequence of Isaria javanica and comparative genome analysis insights into family S53 peptidase evolution in fungal entomopathogens.</title>
        <authorList>
            <person name="Lin R."/>
            <person name="Zhang X."/>
            <person name="Xin B."/>
            <person name="Zou M."/>
            <person name="Gao Y."/>
            <person name="Qin F."/>
            <person name="Hu Q."/>
            <person name="Xie B."/>
            <person name="Cheng X."/>
        </authorList>
    </citation>
    <scope>NUCLEOTIDE SEQUENCE [LARGE SCALE GENOMIC DNA]</scope>
    <source>
        <strain evidence="2 3">IJ1G</strain>
    </source>
</reference>
<comment type="caution">
    <text evidence="2">The sequence shown here is derived from an EMBL/GenBank/DDBJ whole genome shotgun (WGS) entry which is preliminary data.</text>
</comment>
<dbReference type="Proteomes" id="UP000315783">
    <property type="component" value="Unassembled WGS sequence"/>
</dbReference>
<accession>A0A545V197</accession>
<feature type="compositionally biased region" description="Basic and acidic residues" evidence="1">
    <location>
        <begin position="30"/>
        <end position="40"/>
    </location>
</feature>
<gene>
    <name evidence="2" type="ORF">IF1G_05327</name>
</gene>